<dbReference type="RefSeq" id="WP_075231905.1">
    <property type="nucleotide sequence ID" value="NZ_JAXHDO010000002.1"/>
</dbReference>
<evidence type="ECO:0000313" key="2">
    <source>
        <dbReference type="Proteomes" id="UP001272345"/>
    </source>
</evidence>
<proteinExistence type="predicted"/>
<dbReference type="Proteomes" id="UP001272345">
    <property type="component" value="Unassembled WGS sequence"/>
</dbReference>
<organism evidence="1 2">
    <name type="scientific">Streptococcus wuxiensis</name>
    <dbReference type="NCBI Taxonomy" id="3095078"/>
    <lineage>
        <taxon>Bacteria</taxon>
        <taxon>Bacillati</taxon>
        <taxon>Bacillota</taxon>
        <taxon>Bacilli</taxon>
        <taxon>Lactobacillales</taxon>
        <taxon>Streptococcaceae</taxon>
        <taxon>Streptococcus</taxon>
    </lineage>
</organism>
<accession>A0ABU5FQ79</accession>
<protein>
    <submittedName>
        <fullName evidence="1">Uncharacterized protein</fullName>
    </submittedName>
</protein>
<comment type="caution">
    <text evidence="1">The sequence shown here is derived from an EMBL/GenBank/DDBJ whole genome shotgun (WGS) entry which is preliminary data.</text>
</comment>
<name>A0ABU5FQ79_9STRE</name>
<evidence type="ECO:0000313" key="1">
    <source>
        <dbReference type="EMBL" id="MDY4337091.1"/>
    </source>
</evidence>
<dbReference type="EMBL" id="JAXHDO010000002">
    <property type="protein sequence ID" value="MDY4337091.1"/>
    <property type="molecule type" value="Genomic_DNA"/>
</dbReference>
<sequence length="224" mass="25178">MFEQNIKKLIIVCDDNTVGYANYLRQLVSANDDEDDVIVGTKDDAIKVSVWLEQNYLDNMSTISSNEHVLFIGENQASKNEISSMHVKFDKYGMKYGWLGKRGMMIISKTIDNPEDYNEFIELCRNYKTEFELIEFKKSLPEQAIDAAVGAMGDIPNVISNVGNTLFSFLVGSAPAIAADAINAVAEATKWITTTEDQRKITDQQFRALTLILYMDGLSEFLEA</sequence>
<reference evidence="1 2" key="1">
    <citation type="submission" date="2023-11" db="EMBL/GenBank/DDBJ databases">
        <title>Streptococcus wuxiensis sp. nov., Streptococcus jiangnanensis sp. nov., Streptococcus fermentans sp. nov., three novel members of the genus Streptococcus isolated from breast milk.</title>
        <authorList>
            <person name="Zhou Y."/>
            <person name="Yang B."/>
        </authorList>
    </citation>
    <scope>NUCLEOTIDE SEQUENCE [LARGE SCALE GENOMIC DNA]</scope>
    <source>
        <strain evidence="1 2">21WXBC0057M1</strain>
    </source>
</reference>
<gene>
    <name evidence="1" type="ORF">SPC83_02975</name>
</gene>
<keyword evidence="2" id="KW-1185">Reference proteome</keyword>